<proteinExistence type="predicted"/>
<protein>
    <submittedName>
        <fullName evidence="1">Uncharacterized protein</fullName>
    </submittedName>
</protein>
<accession>A0A392UFG0</accession>
<feature type="non-terminal residue" evidence="1">
    <location>
        <position position="32"/>
    </location>
</feature>
<evidence type="ECO:0000313" key="1">
    <source>
        <dbReference type="EMBL" id="MCI71424.1"/>
    </source>
</evidence>
<dbReference type="EMBL" id="LXQA010796031">
    <property type="protein sequence ID" value="MCI71424.1"/>
    <property type="molecule type" value="Genomic_DNA"/>
</dbReference>
<dbReference type="Proteomes" id="UP000265520">
    <property type="component" value="Unassembled WGS sequence"/>
</dbReference>
<comment type="caution">
    <text evidence="1">The sequence shown here is derived from an EMBL/GenBank/DDBJ whole genome shotgun (WGS) entry which is preliminary data.</text>
</comment>
<keyword evidence="2" id="KW-1185">Reference proteome</keyword>
<dbReference type="AlphaFoldDB" id="A0A392UFG0"/>
<evidence type="ECO:0000313" key="2">
    <source>
        <dbReference type="Proteomes" id="UP000265520"/>
    </source>
</evidence>
<sequence length="32" mass="3344">MLALSYSCSKIQGVSLTGSLGAAVYNLQNLKI</sequence>
<name>A0A392UFG0_9FABA</name>
<reference evidence="1 2" key="1">
    <citation type="journal article" date="2018" name="Front. Plant Sci.">
        <title>Red Clover (Trifolium pratense) and Zigzag Clover (T. medium) - A Picture of Genomic Similarities and Differences.</title>
        <authorList>
            <person name="Dluhosova J."/>
            <person name="Istvanek J."/>
            <person name="Nedelnik J."/>
            <person name="Repkova J."/>
        </authorList>
    </citation>
    <scope>NUCLEOTIDE SEQUENCE [LARGE SCALE GENOMIC DNA]</scope>
    <source>
        <strain evidence="2">cv. 10/8</strain>
        <tissue evidence="1">Leaf</tissue>
    </source>
</reference>
<organism evidence="1 2">
    <name type="scientific">Trifolium medium</name>
    <dbReference type="NCBI Taxonomy" id="97028"/>
    <lineage>
        <taxon>Eukaryota</taxon>
        <taxon>Viridiplantae</taxon>
        <taxon>Streptophyta</taxon>
        <taxon>Embryophyta</taxon>
        <taxon>Tracheophyta</taxon>
        <taxon>Spermatophyta</taxon>
        <taxon>Magnoliopsida</taxon>
        <taxon>eudicotyledons</taxon>
        <taxon>Gunneridae</taxon>
        <taxon>Pentapetalae</taxon>
        <taxon>rosids</taxon>
        <taxon>fabids</taxon>
        <taxon>Fabales</taxon>
        <taxon>Fabaceae</taxon>
        <taxon>Papilionoideae</taxon>
        <taxon>50 kb inversion clade</taxon>
        <taxon>NPAAA clade</taxon>
        <taxon>Hologalegina</taxon>
        <taxon>IRL clade</taxon>
        <taxon>Trifolieae</taxon>
        <taxon>Trifolium</taxon>
    </lineage>
</organism>